<evidence type="ECO:0000256" key="2">
    <source>
        <dbReference type="ARBA" id="ARBA00022840"/>
    </source>
</evidence>
<evidence type="ECO:0000259" key="3">
    <source>
        <dbReference type="Pfam" id="PF06414"/>
    </source>
</evidence>
<dbReference type="AlphaFoldDB" id="A0AAV5TES3"/>
<dbReference type="InterPro" id="IPR027417">
    <property type="entry name" value="P-loop_NTPase"/>
</dbReference>
<comment type="caution">
    <text evidence="4">The sequence shown here is derived from an EMBL/GenBank/DDBJ whole genome shotgun (WGS) entry which is preliminary data.</text>
</comment>
<protein>
    <recommendedName>
        <fullName evidence="3">Zeta toxin domain-containing protein</fullName>
    </recommendedName>
</protein>
<name>A0AAV5TES3_9BILA</name>
<keyword evidence="5" id="KW-1185">Reference proteome</keyword>
<keyword evidence="2" id="KW-0067">ATP-binding</keyword>
<dbReference type="GO" id="GO:0005524">
    <property type="term" value="F:ATP binding"/>
    <property type="evidence" value="ECO:0007669"/>
    <property type="project" value="UniProtKB-KW"/>
</dbReference>
<evidence type="ECO:0000256" key="1">
    <source>
        <dbReference type="ARBA" id="ARBA00022741"/>
    </source>
</evidence>
<sequence>PASTTIGEVAEIPDVPVILFMGGPGGGKTKIAAKVYSSLADKGLVHVCMPDIVRNALSKYKDAYPEWREANEKYLRGELIPNHLALALVKAEMGRYRDATAFF</sequence>
<reference evidence="4" key="1">
    <citation type="submission" date="2023-10" db="EMBL/GenBank/DDBJ databases">
        <title>Genome assembly of Pristionchus species.</title>
        <authorList>
            <person name="Yoshida K."/>
            <person name="Sommer R.J."/>
        </authorList>
    </citation>
    <scope>NUCLEOTIDE SEQUENCE</scope>
    <source>
        <strain evidence="4">RS0144</strain>
    </source>
</reference>
<dbReference type="SUPFAM" id="SSF52540">
    <property type="entry name" value="P-loop containing nucleoside triphosphate hydrolases"/>
    <property type="match status" value="1"/>
</dbReference>
<dbReference type="GO" id="GO:0016301">
    <property type="term" value="F:kinase activity"/>
    <property type="evidence" value="ECO:0007669"/>
    <property type="project" value="InterPro"/>
</dbReference>
<organism evidence="4 5">
    <name type="scientific">Pristionchus entomophagus</name>
    <dbReference type="NCBI Taxonomy" id="358040"/>
    <lineage>
        <taxon>Eukaryota</taxon>
        <taxon>Metazoa</taxon>
        <taxon>Ecdysozoa</taxon>
        <taxon>Nematoda</taxon>
        <taxon>Chromadorea</taxon>
        <taxon>Rhabditida</taxon>
        <taxon>Rhabditina</taxon>
        <taxon>Diplogasteromorpha</taxon>
        <taxon>Diplogasteroidea</taxon>
        <taxon>Neodiplogasteridae</taxon>
        <taxon>Pristionchus</taxon>
    </lineage>
</organism>
<feature type="domain" description="Zeta toxin" evidence="3">
    <location>
        <begin position="15"/>
        <end position="66"/>
    </location>
</feature>
<keyword evidence="1" id="KW-0547">Nucleotide-binding</keyword>
<dbReference type="Gene3D" id="3.40.50.300">
    <property type="entry name" value="P-loop containing nucleotide triphosphate hydrolases"/>
    <property type="match status" value="1"/>
</dbReference>
<gene>
    <name evidence="4" type="ORF">PENTCL1PPCAC_13688</name>
</gene>
<evidence type="ECO:0000313" key="4">
    <source>
        <dbReference type="EMBL" id="GMS91513.1"/>
    </source>
</evidence>
<evidence type="ECO:0000313" key="5">
    <source>
        <dbReference type="Proteomes" id="UP001432027"/>
    </source>
</evidence>
<feature type="non-terminal residue" evidence="4">
    <location>
        <position position="103"/>
    </location>
</feature>
<dbReference type="InterPro" id="IPR010488">
    <property type="entry name" value="Zeta_toxin_domain"/>
</dbReference>
<accession>A0AAV5TES3</accession>
<proteinExistence type="predicted"/>
<feature type="non-terminal residue" evidence="4">
    <location>
        <position position="1"/>
    </location>
</feature>
<dbReference type="Pfam" id="PF06414">
    <property type="entry name" value="Zeta_toxin"/>
    <property type="match status" value="1"/>
</dbReference>
<dbReference type="EMBL" id="BTSX01000003">
    <property type="protein sequence ID" value="GMS91513.1"/>
    <property type="molecule type" value="Genomic_DNA"/>
</dbReference>
<dbReference type="Proteomes" id="UP001432027">
    <property type="component" value="Unassembled WGS sequence"/>
</dbReference>